<dbReference type="FunFam" id="3.40.50.300:FF:000018">
    <property type="entry name" value="Cell division control 48"/>
    <property type="match status" value="1"/>
</dbReference>
<dbReference type="SMART" id="SM01073">
    <property type="entry name" value="CDC48_N"/>
    <property type="match status" value="1"/>
</dbReference>
<dbReference type="InterPro" id="IPR003959">
    <property type="entry name" value="ATPase_AAA_core"/>
</dbReference>
<reference evidence="8 10" key="1">
    <citation type="journal article" date="2019" name="Microbiol. Resour. Announc.">
        <title>The Genome Sequence of the Halobacterium salinarum Type Strain Is Closely Related to That of Laboratory Strains NRC-1 and R1.</title>
        <authorList>
            <person name="Pfeiffer F."/>
            <person name="Marchfelder A."/>
            <person name="Habermann B."/>
            <person name="Dyall-Smith M.L."/>
        </authorList>
    </citation>
    <scope>NUCLEOTIDE SEQUENCE [LARGE SCALE GENOMIC DNA]</scope>
    <source>
        <strain evidence="8">91-R6</strain>
        <strain evidence="10">ATCC 33171 / DSM 3754 / JCM 8978 / NBRC 102687 / NCIMB 764 / 91-R6</strain>
    </source>
</reference>
<keyword evidence="2" id="KW-0677">Repeat</keyword>
<dbReference type="PANTHER" id="PTHR23077">
    <property type="entry name" value="AAA-FAMILY ATPASE"/>
    <property type="match status" value="1"/>
</dbReference>
<dbReference type="EMBL" id="VRYN01000007">
    <property type="protein sequence ID" value="TYO75107.1"/>
    <property type="molecule type" value="Genomic_DNA"/>
</dbReference>
<reference evidence="9 11" key="2">
    <citation type="submission" date="2019-07" db="EMBL/GenBank/DDBJ databases">
        <title>Genomic Encyclopedia of Archaeal and Bacterial Type Strains, Phase II (KMG-II): from individual species to whole genera.</title>
        <authorList>
            <person name="Goeker M."/>
        </authorList>
    </citation>
    <scope>NUCLEOTIDE SEQUENCE [LARGE SCALE GENOMIC DNA]</scope>
    <source>
        <strain evidence="9 11">DSM 3754</strain>
    </source>
</reference>
<dbReference type="Gene3D" id="1.10.8.60">
    <property type="match status" value="2"/>
</dbReference>
<dbReference type="GO" id="GO:0016887">
    <property type="term" value="F:ATP hydrolysis activity"/>
    <property type="evidence" value="ECO:0007669"/>
    <property type="project" value="InterPro"/>
</dbReference>
<organism evidence="8 10">
    <name type="scientific">Halobacterium salinarum (strain ATCC 33171 / DSM 3754 / JCM 8978 / NBRC 102687 / NCIMB 764 / 91-R6)</name>
    <dbReference type="NCBI Taxonomy" id="2597657"/>
    <lineage>
        <taxon>Archaea</taxon>
        <taxon>Methanobacteriati</taxon>
        <taxon>Methanobacteriota</taxon>
        <taxon>Stenosarchaea group</taxon>
        <taxon>Halobacteria</taxon>
        <taxon>Halobacteriales</taxon>
        <taxon>Halobacteriaceae</taxon>
        <taxon>Halobacterium</taxon>
    </lineage>
</organism>
<evidence type="ECO:0000256" key="3">
    <source>
        <dbReference type="ARBA" id="ARBA00022741"/>
    </source>
</evidence>
<dbReference type="FunFam" id="3.40.50.300:FF:003744">
    <property type="entry name" value="ATPase, AAA family protein"/>
    <property type="match status" value="1"/>
</dbReference>
<evidence type="ECO:0000256" key="2">
    <source>
        <dbReference type="ARBA" id="ARBA00022737"/>
    </source>
</evidence>
<dbReference type="InterPro" id="IPR027417">
    <property type="entry name" value="P-loop_NTPase"/>
</dbReference>
<evidence type="ECO:0000313" key="8">
    <source>
        <dbReference type="EMBL" id="QCC45221.1"/>
    </source>
</evidence>
<dbReference type="InterPro" id="IPR041569">
    <property type="entry name" value="AAA_lid_3"/>
</dbReference>
<dbReference type="PANTHER" id="PTHR23077:SF171">
    <property type="entry name" value="NUCLEAR VALOSIN-CONTAINING PROTEIN-LIKE"/>
    <property type="match status" value="1"/>
</dbReference>
<dbReference type="InterPro" id="IPR003338">
    <property type="entry name" value="CDC4_N-term_subdom"/>
</dbReference>
<dbReference type="Pfam" id="PF02933">
    <property type="entry name" value="CDC48_2"/>
    <property type="match status" value="1"/>
</dbReference>
<dbReference type="Gene3D" id="3.10.330.10">
    <property type="match status" value="1"/>
</dbReference>
<feature type="domain" description="CDC48 N-terminal subdomain" evidence="7">
    <location>
        <begin position="3"/>
        <end position="92"/>
    </location>
</feature>
<dbReference type="Pfam" id="PF17862">
    <property type="entry name" value="AAA_lid_3"/>
    <property type="match status" value="2"/>
</dbReference>
<evidence type="ECO:0000256" key="4">
    <source>
        <dbReference type="ARBA" id="ARBA00022840"/>
    </source>
</evidence>
<dbReference type="SMART" id="SM01072">
    <property type="entry name" value="CDC48_2"/>
    <property type="match status" value="1"/>
</dbReference>
<dbReference type="SUPFAM" id="SSF54585">
    <property type="entry name" value="Cdc48 domain 2-like"/>
    <property type="match status" value="1"/>
</dbReference>
<dbReference type="GeneID" id="68694175"/>
<dbReference type="InterPro" id="IPR004201">
    <property type="entry name" value="Cdc48_dom2"/>
</dbReference>
<feature type="domain" description="CDC48" evidence="6">
    <location>
        <begin position="106"/>
        <end position="170"/>
    </location>
</feature>
<dbReference type="InterPro" id="IPR003960">
    <property type="entry name" value="ATPase_AAA_CS"/>
</dbReference>
<evidence type="ECO:0000313" key="11">
    <source>
        <dbReference type="Proteomes" id="UP000323075"/>
    </source>
</evidence>
<dbReference type="InterPro" id="IPR029067">
    <property type="entry name" value="CDC48_domain_2-like_sf"/>
</dbReference>
<keyword evidence="4" id="KW-0067">ATP-binding</keyword>
<dbReference type="InterPro" id="IPR003593">
    <property type="entry name" value="AAA+_ATPase"/>
</dbReference>
<dbReference type="EMBL" id="CP038631">
    <property type="protein sequence ID" value="QCC45221.1"/>
    <property type="molecule type" value="Genomic_DNA"/>
</dbReference>
<keyword evidence="3" id="KW-0547">Nucleotide-binding</keyword>
<dbReference type="Gene3D" id="3.40.50.300">
    <property type="entry name" value="P-loop containing nucleotide triphosphate hydrolases"/>
    <property type="match status" value="2"/>
</dbReference>
<dbReference type="AlphaFoldDB" id="A0A4D6GUK8"/>
<evidence type="ECO:0000313" key="10">
    <source>
        <dbReference type="Proteomes" id="UP000296216"/>
    </source>
</evidence>
<dbReference type="Proteomes" id="UP000323075">
    <property type="component" value="Unassembled WGS sequence"/>
</dbReference>
<name>A0A4D6GUK8_HALS9</name>
<feature type="domain" description="AAA+ ATPase" evidence="5">
    <location>
        <begin position="467"/>
        <end position="603"/>
    </location>
</feature>
<dbReference type="RefSeq" id="WP_010903064.1">
    <property type="nucleotide sequence ID" value="NZ_VRYN01000007.1"/>
</dbReference>
<evidence type="ECO:0000259" key="5">
    <source>
        <dbReference type="SMART" id="SM00382"/>
    </source>
</evidence>
<sequence length="691" mass="70631">MTRVRVTLRDAADRTADAPAVGPGQLSFTAETRQQIGVAEGDAVTVTGSEDTVATVGPDTTAIAASSGLAGADVLRNVGPTDTVTVAPADPSPAAELTVAPATSSTLEGDADALARALAGRHLVADDRIAVPLFSGTVVVTLDVEDTTPGGPVTVTADTAITLTGHAADSGHADAEHATPADTRVGGLDDERGALRRLVVAPLVADSYAAIGVRPPAGVLVHGPAGTGKTTLVRAVAAAADLAVESVAPEDAGDRDALAAVLDAARDAEPGCVVFVESLAAAAPDPTADGASGRGSPSALGWLLDRVRGHDTVVVVGETTDPDAVDPALRRGGRFDAEVRVGVPDPAARRAILDVHTDGVRLADAVSLDAVADRTHGYTGADLTAVLVDAATRAAGSAAGPPVIRQRDLEAALDAVGPSTLRDASVQTPTTTYQDIGGLDRAKREVVRTVEWPQRYPALFERLDAAAPTGVLLHGPPGTGKTMLAKAVAASTDANFLSVDGPELMNRYVGESERGVRDLFERARRLAPAVVFLDEVDSLAPARHDTDTGASERVVSQLLTELDGLSPRGSVAVLAATNRRESVDPALLRPGRIETQVAVPIPDQDARAAIFEVQLDGVATGRIDTTALAAATTGYTGSDIAGVVREGALLAMEDHLRETEFDATDASGLVVTQRHLRRAIETTAPSVDGAG</sequence>
<dbReference type="PROSITE" id="PS00674">
    <property type="entry name" value="AAA"/>
    <property type="match status" value="1"/>
</dbReference>
<dbReference type="SMART" id="SM00382">
    <property type="entry name" value="AAA"/>
    <property type="match status" value="2"/>
</dbReference>
<evidence type="ECO:0000259" key="7">
    <source>
        <dbReference type="SMART" id="SM01073"/>
    </source>
</evidence>
<dbReference type="GO" id="GO:0005524">
    <property type="term" value="F:ATP binding"/>
    <property type="evidence" value="ECO:0007669"/>
    <property type="project" value="UniProtKB-KW"/>
</dbReference>
<dbReference type="InterPro" id="IPR050168">
    <property type="entry name" value="AAA_ATPase_domain"/>
</dbReference>
<gene>
    <name evidence="8" type="primary">bac</name>
    <name evidence="8" type="synonym">aaa2</name>
    <name evidence="8" type="synonym">cdc48c</name>
    <name evidence="9" type="ORF">APQ99_02067</name>
    <name evidence="8" type="ORF">HBSAL_07855</name>
</gene>
<evidence type="ECO:0000259" key="6">
    <source>
        <dbReference type="SMART" id="SM01072"/>
    </source>
</evidence>
<reference evidence="8" key="3">
    <citation type="journal article" name="MicrobiologyOpen">
        <title>Whole-genome comparison between the type strain of Halobacterium salinarum (DSM 3754(T)) and the laboratory strains R1 and NRC-1.</title>
        <authorList>
            <person name="Pfeiffer F."/>
            <person name="Losensky G."/>
            <person name="Marchfelder A."/>
            <person name="Habermann B."/>
            <person name="Dyall-Smith M."/>
        </authorList>
    </citation>
    <scope>NUCLEOTIDE SEQUENCE</scope>
    <source>
        <strain evidence="8">91-R6</strain>
    </source>
</reference>
<proteinExistence type="inferred from homology"/>
<dbReference type="Pfam" id="PF00004">
    <property type="entry name" value="AAA"/>
    <property type="match status" value="2"/>
</dbReference>
<dbReference type="SUPFAM" id="SSF52540">
    <property type="entry name" value="P-loop containing nucleoside triphosphate hydrolases"/>
    <property type="match status" value="2"/>
</dbReference>
<evidence type="ECO:0000313" key="9">
    <source>
        <dbReference type="EMBL" id="TYO75107.1"/>
    </source>
</evidence>
<comment type="similarity">
    <text evidence="1">Belongs to the AAA ATPase family. CDC48 subfamily.</text>
</comment>
<dbReference type="Proteomes" id="UP000296216">
    <property type="component" value="Chromosome"/>
</dbReference>
<protein>
    <submittedName>
        <fullName evidence="8">Bacterioopsin-associated chaperone</fullName>
    </submittedName>
    <submittedName>
        <fullName evidence="9">Transitional endoplasmic reticulum ATPase</fullName>
    </submittedName>
</protein>
<evidence type="ECO:0000256" key="1">
    <source>
        <dbReference type="ARBA" id="ARBA00009833"/>
    </source>
</evidence>
<accession>A0A4D6GUK8</accession>
<feature type="domain" description="AAA+ ATPase" evidence="5">
    <location>
        <begin position="215"/>
        <end position="345"/>
    </location>
</feature>